<evidence type="ECO:0000256" key="4">
    <source>
        <dbReference type="SAM" id="Coils"/>
    </source>
</evidence>
<sequence length="366" mass="41132">MSSGYYGGGMGCGSMGGGFGPGGSGFGYGISFGGGGVGFSGGSFGSGGFPGGNLGILSSDEKLTMQGLNERLAAYLHTVRNLELENARLEQLIREWYQKQGPTGAKDYSHYYEKIEDLQSQLVTAAVETNKILLDVDNTRMTAEDFRIKYETEYGLRQNVEADINTLRPLLDNLTLTRTDLEMQFESLKVEMIDLKKNHEEEMKLLQAQSGGDVNVEVNAAPGEDLLKKLNALRQEYENVIKRNREEVERWYEGKMEEVSQQVHSSGQEVESSNQQVSALRRDFQSLEIELQSQISMIQSLQSNLEDTERRYSLQLQQIQAMINPLEEELASIRCEMEGQNQEYKMLLGIKTRLEQEIAQYRALLE</sequence>
<evidence type="ECO:0000259" key="5">
    <source>
        <dbReference type="PROSITE" id="PS51842"/>
    </source>
</evidence>
<dbReference type="FunFam" id="1.20.5.170:FF:000002">
    <property type="entry name" value="Type I keratin KA11"/>
    <property type="match status" value="1"/>
</dbReference>
<dbReference type="PROSITE" id="PS51842">
    <property type="entry name" value="IF_ROD_2"/>
    <property type="match status" value="1"/>
</dbReference>
<keyword evidence="3 4" id="KW-0175">Coiled coil</keyword>
<dbReference type="Gene3D" id="1.20.5.1160">
    <property type="entry name" value="Vasodilator-stimulated phosphoprotein"/>
    <property type="match status" value="1"/>
</dbReference>
<feature type="non-terminal residue" evidence="6">
    <location>
        <position position="366"/>
    </location>
</feature>
<feature type="coiled-coil region" evidence="4">
    <location>
        <begin position="171"/>
        <end position="343"/>
    </location>
</feature>
<dbReference type="PANTHER" id="PTHR23239">
    <property type="entry name" value="INTERMEDIATE FILAMENT"/>
    <property type="match status" value="1"/>
</dbReference>
<accession>A0A091HML0</accession>
<dbReference type="Gene3D" id="1.20.5.170">
    <property type="match status" value="1"/>
</dbReference>
<dbReference type="GO" id="GO:0005882">
    <property type="term" value="C:intermediate filament"/>
    <property type="evidence" value="ECO:0007669"/>
    <property type="project" value="UniProtKB-KW"/>
</dbReference>
<feature type="domain" description="IF rod" evidence="5">
    <location>
        <begin position="61"/>
        <end position="366"/>
    </location>
</feature>
<dbReference type="AlphaFoldDB" id="A0A091HML0"/>
<dbReference type="InterPro" id="IPR039008">
    <property type="entry name" value="IF_rod_dom"/>
</dbReference>
<dbReference type="SMART" id="SM01391">
    <property type="entry name" value="Filament"/>
    <property type="match status" value="1"/>
</dbReference>
<keyword evidence="1" id="KW-0416">Keratin</keyword>
<dbReference type="STRING" id="9244.A0A091HML0"/>
<gene>
    <name evidence="6" type="ORF">N300_06141</name>
</gene>
<protein>
    <submittedName>
        <fullName evidence="6">Keratin, type I cytoskeletal 17</fullName>
    </submittedName>
</protein>
<dbReference type="InterPro" id="IPR002957">
    <property type="entry name" value="Keratin_I"/>
</dbReference>
<evidence type="ECO:0000256" key="3">
    <source>
        <dbReference type="ARBA" id="ARBA00023054"/>
    </source>
</evidence>
<dbReference type="EMBL" id="KL217652">
    <property type="protein sequence ID" value="KFO97513.1"/>
    <property type="molecule type" value="Genomic_DNA"/>
</dbReference>
<evidence type="ECO:0000256" key="2">
    <source>
        <dbReference type="ARBA" id="ARBA00022754"/>
    </source>
</evidence>
<dbReference type="PANTHER" id="PTHR23239:SF388">
    <property type="entry name" value="IF ROD DOMAIN-CONTAINING PROTEIN"/>
    <property type="match status" value="1"/>
</dbReference>
<name>A0A091HML0_CALAN</name>
<dbReference type="SUPFAM" id="SSF64593">
    <property type="entry name" value="Intermediate filament protein, coiled coil region"/>
    <property type="match status" value="2"/>
</dbReference>
<dbReference type="GO" id="GO:0005198">
    <property type="term" value="F:structural molecule activity"/>
    <property type="evidence" value="ECO:0007669"/>
    <property type="project" value="InterPro"/>
</dbReference>
<reference evidence="6 7" key="1">
    <citation type="submission" date="2014-04" db="EMBL/GenBank/DDBJ databases">
        <title>Genome evolution of avian class.</title>
        <authorList>
            <person name="Zhang G."/>
            <person name="Li C."/>
        </authorList>
    </citation>
    <scope>NUCLEOTIDE SEQUENCE [LARGE SCALE GENOMIC DNA]</scope>
    <source>
        <strain evidence="6">BGI_N300</strain>
    </source>
</reference>
<proteinExistence type="predicted"/>
<evidence type="ECO:0000313" key="6">
    <source>
        <dbReference type="EMBL" id="KFO97513.1"/>
    </source>
</evidence>
<evidence type="ECO:0000256" key="1">
    <source>
        <dbReference type="ARBA" id="ARBA00022744"/>
    </source>
</evidence>
<dbReference type="GO" id="GO:0030855">
    <property type="term" value="P:epithelial cell differentiation"/>
    <property type="evidence" value="ECO:0007669"/>
    <property type="project" value="TreeGrafter"/>
</dbReference>
<dbReference type="Pfam" id="PF00038">
    <property type="entry name" value="Filament"/>
    <property type="match status" value="1"/>
</dbReference>
<dbReference type="PRINTS" id="PR01248">
    <property type="entry name" value="TYPE1KERATIN"/>
</dbReference>
<dbReference type="FunFam" id="1.20.5.1160:FF:000002">
    <property type="entry name" value="Type I keratin 10"/>
    <property type="match status" value="1"/>
</dbReference>
<feature type="coiled-coil region" evidence="4">
    <location>
        <begin position="65"/>
        <end position="99"/>
    </location>
</feature>
<dbReference type="Gene3D" id="1.20.5.500">
    <property type="entry name" value="Single helix bin"/>
    <property type="match status" value="1"/>
</dbReference>
<keyword evidence="2" id="KW-0403">Intermediate filament</keyword>
<keyword evidence="7" id="KW-1185">Reference proteome</keyword>
<dbReference type="Proteomes" id="UP000054308">
    <property type="component" value="Unassembled WGS sequence"/>
</dbReference>
<dbReference type="GO" id="GO:0045109">
    <property type="term" value="P:intermediate filament organization"/>
    <property type="evidence" value="ECO:0007669"/>
    <property type="project" value="TreeGrafter"/>
</dbReference>
<evidence type="ECO:0000313" key="7">
    <source>
        <dbReference type="Proteomes" id="UP000054308"/>
    </source>
</evidence>
<organism evidence="6 7">
    <name type="scientific">Calypte anna</name>
    <name type="common">Anna's hummingbird</name>
    <name type="synonym">Archilochus anna</name>
    <dbReference type="NCBI Taxonomy" id="9244"/>
    <lineage>
        <taxon>Eukaryota</taxon>
        <taxon>Metazoa</taxon>
        <taxon>Chordata</taxon>
        <taxon>Craniata</taxon>
        <taxon>Vertebrata</taxon>
        <taxon>Euteleostomi</taxon>
        <taxon>Archelosauria</taxon>
        <taxon>Archosauria</taxon>
        <taxon>Dinosauria</taxon>
        <taxon>Saurischia</taxon>
        <taxon>Theropoda</taxon>
        <taxon>Coelurosauria</taxon>
        <taxon>Aves</taxon>
        <taxon>Neognathae</taxon>
        <taxon>Neoaves</taxon>
        <taxon>Strisores</taxon>
        <taxon>Apodiformes</taxon>
        <taxon>Trochilidae</taxon>
        <taxon>Calypte</taxon>
    </lineage>
</organism>